<dbReference type="GO" id="GO:0005634">
    <property type="term" value="C:nucleus"/>
    <property type="evidence" value="ECO:0007669"/>
    <property type="project" value="TreeGrafter"/>
</dbReference>
<evidence type="ECO:0000313" key="5">
    <source>
        <dbReference type="Proteomes" id="UP000789342"/>
    </source>
</evidence>
<dbReference type="CDD" id="cd05170">
    <property type="entry name" value="PIKKc_SMG1"/>
    <property type="match status" value="1"/>
</dbReference>
<comment type="caution">
    <text evidence="4">The sequence shown here is derived from an EMBL/GenBank/DDBJ whole genome shotgun (WGS) entry which is preliminary data.</text>
</comment>
<dbReference type="SUPFAM" id="SSF56112">
    <property type="entry name" value="Protein kinase-like (PK-like)"/>
    <property type="match status" value="1"/>
</dbReference>
<gene>
    <name evidence="4" type="ORF">AMORRO_LOCUS11569</name>
</gene>
<dbReference type="PANTHER" id="PTHR11139:SF71">
    <property type="entry name" value="SERINE_THREONINE-PROTEIN KINASE SMG1"/>
    <property type="match status" value="1"/>
</dbReference>
<dbReference type="GO" id="GO:0004674">
    <property type="term" value="F:protein serine/threonine kinase activity"/>
    <property type="evidence" value="ECO:0007669"/>
    <property type="project" value="InterPro"/>
</dbReference>
<keyword evidence="1" id="KW-0808">Transferase</keyword>
<reference evidence="4" key="1">
    <citation type="submission" date="2021-06" db="EMBL/GenBank/DDBJ databases">
        <authorList>
            <person name="Kallberg Y."/>
            <person name="Tangrot J."/>
            <person name="Rosling A."/>
        </authorList>
    </citation>
    <scope>NUCLEOTIDE SEQUENCE</scope>
    <source>
        <strain evidence="4">CL551</strain>
    </source>
</reference>
<dbReference type="GO" id="GO:0000184">
    <property type="term" value="P:nuclear-transcribed mRNA catabolic process, nonsense-mediated decay"/>
    <property type="evidence" value="ECO:0007669"/>
    <property type="project" value="InterPro"/>
</dbReference>
<dbReference type="Proteomes" id="UP000789342">
    <property type="component" value="Unassembled WGS sequence"/>
</dbReference>
<feature type="non-terminal residue" evidence="4">
    <location>
        <position position="1"/>
    </location>
</feature>
<keyword evidence="2" id="KW-0418">Kinase</keyword>
<dbReference type="Gene3D" id="3.30.1010.10">
    <property type="entry name" value="Phosphatidylinositol 3-kinase Catalytic Subunit, Chain A, domain 4"/>
    <property type="match status" value="1"/>
</dbReference>
<evidence type="ECO:0000256" key="2">
    <source>
        <dbReference type="ARBA" id="ARBA00022777"/>
    </source>
</evidence>
<dbReference type="AlphaFoldDB" id="A0A9N9HGQ3"/>
<dbReference type="InterPro" id="IPR050517">
    <property type="entry name" value="DDR_Repair_Kinase"/>
</dbReference>
<evidence type="ECO:0000256" key="1">
    <source>
        <dbReference type="ARBA" id="ARBA00022679"/>
    </source>
</evidence>
<dbReference type="InterPro" id="IPR018936">
    <property type="entry name" value="PI3/4_kinase_CS"/>
</dbReference>
<name>A0A9N9HGQ3_9GLOM</name>
<dbReference type="PANTHER" id="PTHR11139">
    <property type="entry name" value="ATAXIA TELANGIECTASIA MUTATED ATM -RELATED"/>
    <property type="match status" value="1"/>
</dbReference>
<protein>
    <submittedName>
        <fullName evidence="4">4251_t:CDS:1</fullName>
    </submittedName>
</protein>
<dbReference type="PROSITE" id="PS00916">
    <property type="entry name" value="PI3_4_KINASE_2"/>
    <property type="match status" value="1"/>
</dbReference>
<proteinExistence type="predicted"/>
<dbReference type="PROSITE" id="PS50290">
    <property type="entry name" value="PI3_4_KINASE_3"/>
    <property type="match status" value="1"/>
</dbReference>
<feature type="non-terminal residue" evidence="4">
    <location>
        <position position="1166"/>
    </location>
</feature>
<dbReference type="OrthoDB" id="381190at2759"/>
<dbReference type="InterPro" id="IPR036940">
    <property type="entry name" value="PI3/4_kinase_cat_sf"/>
</dbReference>
<sequence>KHINMVGICCASWVHKHLTKEIQSSRTLKLTDISPFLSAINSSQIAMPGLPSHHDSVTIQSFDDAVVILPTKTKPKKLILRGSDGKQYVYLFKGLEDLHLDERIMQLLQITNDLFKREKKSRQRNLRARNYAVIPLGDHSGMIQWVENATQMFILYKKWQHREHFANILQNSNESSTNPQRPSDMFFEKIGKALKKEGWAATTSRRNWPHVVLKSVFLELSSETPSDLLEKEIWSSCASPTDWWVKSTSLSRSLAVMSVIGYIIGLGDRHLDNIMIDFDNGEVVHIDYNVCFEKGKKLKVPETVPFRLTQNIETALGVTGIEGVFRIACEIVLGVLRKNKEILITLLEAFVYDPLVDWHQDSFEDRNKQMMEFEENLGLLASRIAELRAPIENNQKRFLSLLTESTAAFEHAWDHHVKVRNKQTEIPEQAGSDHNVDNLKPTNIQNELELDNLKSALSQRASECALWHAQHEKTIQSIQGPLLQVIYNEVFSSSSQIGASIFTPYLQILTTNEFIIQRCSKIDQDFMGWMNERNTTFKNCLERLQFYRALTIPVTQVLLAQDYYVKWPPVLITLLESSFSKEDFQAVYLTPNFSNTFNSEFSLIRENLKIVYSSILQESASLAEALTITTKNTIMSDSALHVMLNNILNEIGAKGLNAQYLYSTSVLSSLSELGQSLTESEDPSEIYNKIGLDVDFQFAVKGALSNEILAKTSFLKFVGASFSLYHHVNMANMQIMSDEVLHRITAMTTELLQNIRIILSLQHHFENIVLPKIFLLIYSYPPPTIHFISALHELAAKTDNYWNANHSEAYSIVESMNHSLAQIRGAIYNEGSSQGVSLLMNEFDELFGELKDTILKIQALFKDLNPSQDDNNYFNSGRVLNDLTAHKLDVISCVLIACYEYYEKNQQPNQNTTWTSSIATADNFKESSDSLQKLLQVVHWSTTEIFIPSVKFLYGISISRLESLVNISIGNSVYEDVLSLISNMIAKGLFSAEEMRAQKLNVQNYCLHGSKMNYVAMINLRKAQVEMELQHRQMEIISFEWINEPLIGESNLIRHQNLSQDVNRFAILENLLQELSAQYRTIDTEVENFLATHLIAENAEVLHSFGEAVANQKMIFAQEFERIKHVVSLCNSILHLETFRTATDKTSAMDADTLHLIKRLESAIFG</sequence>
<evidence type="ECO:0000313" key="4">
    <source>
        <dbReference type="EMBL" id="CAG8689254.1"/>
    </source>
</evidence>
<evidence type="ECO:0000259" key="3">
    <source>
        <dbReference type="PROSITE" id="PS50290"/>
    </source>
</evidence>
<keyword evidence="5" id="KW-1185">Reference proteome</keyword>
<dbReference type="InterPro" id="IPR000403">
    <property type="entry name" value="PI3/4_kinase_cat_dom"/>
</dbReference>
<dbReference type="InterPro" id="IPR039414">
    <property type="entry name" value="SMG1_PIKKc"/>
</dbReference>
<dbReference type="InterPro" id="IPR011009">
    <property type="entry name" value="Kinase-like_dom_sf"/>
</dbReference>
<accession>A0A9N9HGQ3</accession>
<dbReference type="Pfam" id="PF00454">
    <property type="entry name" value="PI3_PI4_kinase"/>
    <property type="match status" value="1"/>
</dbReference>
<feature type="domain" description="PI3K/PI4K catalytic" evidence="3">
    <location>
        <begin position="62"/>
        <end position="410"/>
    </location>
</feature>
<organism evidence="4 5">
    <name type="scientific">Acaulospora morrowiae</name>
    <dbReference type="NCBI Taxonomy" id="94023"/>
    <lineage>
        <taxon>Eukaryota</taxon>
        <taxon>Fungi</taxon>
        <taxon>Fungi incertae sedis</taxon>
        <taxon>Mucoromycota</taxon>
        <taxon>Glomeromycotina</taxon>
        <taxon>Glomeromycetes</taxon>
        <taxon>Diversisporales</taxon>
        <taxon>Acaulosporaceae</taxon>
        <taxon>Acaulospora</taxon>
    </lineage>
</organism>
<dbReference type="EMBL" id="CAJVPV010014994">
    <property type="protein sequence ID" value="CAG8689254.1"/>
    <property type="molecule type" value="Genomic_DNA"/>
</dbReference>
<dbReference type="Gene3D" id="1.10.1070.11">
    <property type="entry name" value="Phosphatidylinositol 3-/4-kinase, catalytic domain"/>
    <property type="match status" value="1"/>
</dbReference>
<dbReference type="SMART" id="SM00146">
    <property type="entry name" value="PI3Kc"/>
    <property type="match status" value="1"/>
</dbReference>